<dbReference type="GO" id="GO:0009313">
    <property type="term" value="P:oligosaccharide catabolic process"/>
    <property type="evidence" value="ECO:0007669"/>
    <property type="project" value="TreeGrafter"/>
</dbReference>
<keyword evidence="2" id="KW-0479">Metal-binding</keyword>
<dbReference type="InterPro" id="IPR041147">
    <property type="entry name" value="GH38_C"/>
</dbReference>
<evidence type="ECO:0000313" key="7">
    <source>
        <dbReference type="Proteomes" id="UP000281955"/>
    </source>
</evidence>
<accession>A0A420XUG4</accession>
<dbReference type="InterPro" id="IPR015341">
    <property type="entry name" value="Glyco_hydro_38_cen"/>
</dbReference>
<evidence type="ECO:0000256" key="4">
    <source>
        <dbReference type="ARBA" id="ARBA00023295"/>
    </source>
</evidence>
<dbReference type="InterPro" id="IPR037094">
    <property type="entry name" value="Glyco_hydro_38_cen_sf"/>
</dbReference>
<dbReference type="InterPro" id="IPR011682">
    <property type="entry name" value="Glyco_hydro_38_C"/>
</dbReference>
<dbReference type="Pfam" id="PF09261">
    <property type="entry name" value="Alpha-mann_mid"/>
    <property type="match status" value="1"/>
</dbReference>
<gene>
    <name evidence="6" type="ORF">CLV35_0900</name>
</gene>
<dbReference type="SUPFAM" id="SSF74650">
    <property type="entry name" value="Galactose mutarotase-like"/>
    <property type="match status" value="1"/>
</dbReference>
<evidence type="ECO:0000256" key="2">
    <source>
        <dbReference type="ARBA" id="ARBA00022723"/>
    </source>
</evidence>
<dbReference type="Pfam" id="PF07748">
    <property type="entry name" value="Glyco_hydro_38C"/>
    <property type="match status" value="1"/>
</dbReference>
<dbReference type="Gene3D" id="3.20.110.10">
    <property type="entry name" value="Glycoside hydrolase 38, N terminal domain"/>
    <property type="match status" value="1"/>
</dbReference>
<dbReference type="Pfam" id="PF22907">
    <property type="entry name" value="Ams1-like_1st"/>
    <property type="match status" value="1"/>
</dbReference>
<dbReference type="SUPFAM" id="SSF88688">
    <property type="entry name" value="Families 57/38 glycoside transferase middle domain"/>
    <property type="match status" value="1"/>
</dbReference>
<keyword evidence="3" id="KW-0378">Hydrolase</keyword>
<dbReference type="Proteomes" id="UP000281955">
    <property type="component" value="Unassembled WGS sequence"/>
</dbReference>
<dbReference type="InterPro" id="IPR000602">
    <property type="entry name" value="Glyco_hydro_38_N"/>
</dbReference>
<dbReference type="AlphaFoldDB" id="A0A420XUG4"/>
<dbReference type="PANTHER" id="PTHR46017">
    <property type="entry name" value="ALPHA-MANNOSIDASE 2C1"/>
    <property type="match status" value="1"/>
</dbReference>
<dbReference type="Gene3D" id="1.20.1270.50">
    <property type="entry name" value="Glycoside hydrolase family 38, central domain"/>
    <property type="match status" value="1"/>
</dbReference>
<evidence type="ECO:0000256" key="1">
    <source>
        <dbReference type="ARBA" id="ARBA00009792"/>
    </source>
</evidence>
<dbReference type="GO" id="GO:0046872">
    <property type="term" value="F:metal ion binding"/>
    <property type="evidence" value="ECO:0007669"/>
    <property type="project" value="UniProtKB-KW"/>
</dbReference>
<organism evidence="6 7">
    <name type="scientific">Motilibacter peucedani</name>
    <dbReference type="NCBI Taxonomy" id="598650"/>
    <lineage>
        <taxon>Bacteria</taxon>
        <taxon>Bacillati</taxon>
        <taxon>Actinomycetota</taxon>
        <taxon>Actinomycetes</taxon>
        <taxon>Motilibacterales</taxon>
        <taxon>Motilibacteraceae</taxon>
        <taxon>Motilibacter</taxon>
    </lineage>
</organism>
<evidence type="ECO:0000313" key="6">
    <source>
        <dbReference type="EMBL" id="RKS80468.1"/>
    </source>
</evidence>
<comment type="caution">
    <text evidence="6">The sequence shown here is derived from an EMBL/GenBank/DDBJ whole genome shotgun (WGS) entry which is preliminary data.</text>
</comment>
<feature type="domain" description="Glycoside hydrolase family 38 central" evidence="5">
    <location>
        <begin position="525"/>
        <end position="603"/>
    </location>
</feature>
<dbReference type="FunFam" id="3.20.110.10:FF:000002">
    <property type="entry name" value="alpha-mannosidase 2C1 isoform X1"/>
    <property type="match status" value="1"/>
</dbReference>
<dbReference type="InterPro" id="IPR054723">
    <property type="entry name" value="Ams1-like_N"/>
</dbReference>
<dbReference type="InParanoid" id="A0A420XUG4"/>
<dbReference type="InterPro" id="IPR028995">
    <property type="entry name" value="Glyco_hydro_57/38_cen_sf"/>
</dbReference>
<dbReference type="OrthoDB" id="9772207at2"/>
<dbReference type="PANTHER" id="PTHR46017:SF1">
    <property type="entry name" value="ALPHA-MANNOSIDASE 2C1"/>
    <property type="match status" value="1"/>
</dbReference>
<dbReference type="CDD" id="cd10789">
    <property type="entry name" value="GH38N_AMII_ER_cytosolic"/>
    <property type="match status" value="1"/>
</dbReference>
<dbReference type="InterPro" id="IPR027291">
    <property type="entry name" value="Glyco_hydro_38_N_sf"/>
</dbReference>
<dbReference type="EMBL" id="RBWV01000009">
    <property type="protein sequence ID" value="RKS80468.1"/>
    <property type="molecule type" value="Genomic_DNA"/>
</dbReference>
<dbReference type="SUPFAM" id="SSF88713">
    <property type="entry name" value="Glycoside hydrolase/deacetylase"/>
    <property type="match status" value="1"/>
</dbReference>
<evidence type="ECO:0000259" key="5">
    <source>
        <dbReference type="SMART" id="SM00872"/>
    </source>
</evidence>
<dbReference type="RefSeq" id="WP_121192145.1">
    <property type="nucleotide sequence ID" value="NZ_RBWV01000009.1"/>
</dbReference>
<dbReference type="GO" id="GO:0004559">
    <property type="term" value="F:alpha-mannosidase activity"/>
    <property type="evidence" value="ECO:0007669"/>
    <property type="project" value="InterPro"/>
</dbReference>
<keyword evidence="4" id="KW-0326">Glycosidase</keyword>
<dbReference type="Pfam" id="PF17677">
    <property type="entry name" value="Glyco_hydro38C2"/>
    <property type="match status" value="1"/>
</dbReference>
<dbReference type="FunFam" id="1.20.1270.50:FF:000004">
    <property type="entry name" value="alpha-mannosidase 2C1 isoform X1"/>
    <property type="match status" value="1"/>
</dbReference>
<dbReference type="InterPro" id="IPR011330">
    <property type="entry name" value="Glyco_hydro/deAcase_b/a-brl"/>
</dbReference>
<proteinExistence type="inferred from homology"/>
<evidence type="ECO:0000256" key="3">
    <source>
        <dbReference type="ARBA" id="ARBA00022801"/>
    </source>
</evidence>
<protein>
    <submittedName>
        <fullName evidence="6">Alpha-mannosidase</fullName>
    </submittedName>
</protein>
<comment type="similarity">
    <text evidence="1">Belongs to the glycosyl hydrolase 38 family.</text>
</comment>
<dbReference type="GO" id="GO:0006013">
    <property type="term" value="P:mannose metabolic process"/>
    <property type="evidence" value="ECO:0007669"/>
    <property type="project" value="InterPro"/>
</dbReference>
<dbReference type="Gene3D" id="2.70.98.30">
    <property type="entry name" value="Golgi alpha-mannosidase II, domain 4"/>
    <property type="match status" value="1"/>
</dbReference>
<keyword evidence="7" id="KW-1185">Reference proteome</keyword>
<reference evidence="6 7" key="1">
    <citation type="submission" date="2018-10" db="EMBL/GenBank/DDBJ databases">
        <title>Genomic Encyclopedia of Archaeal and Bacterial Type Strains, Phase II (KMG-II): from individual species to whole genera.</title>
        <authorList>
            <person name="Goeker M."/>
        </authorList>
    </citation>
    <scope>NUCLEOTIDE SEQUENCE [LARGE SCALE GENOMIC DNA]</scope>
    <source>
        <strain evidence="6 7">RP-AC37</strain>
    </source>
</reference>
<sequence length="1032" mass="111688">MHDDHVHVENRLRRALRERILPAVHPVSEPLEVTAWHVEGEPVPVADALGATYEPFPVGSRWGSPWATSWLRVRGTVPESFAGRRVEVLVDLGFDSGGPGFQAEGLAHTADGVPVKGISPRNAYVPVTPRATGGERIDLLVEAAANPTVLPWSADDTESAFVPTTYGDRPSGPADPLYVLRRVDVAVLDEEVMALALDLQVLEELMLSLPSSEPRRAEILRALERSLDALDLHDVAGTAAAAREQVRDVLSRPANASAHRISAVGHAHIDSAWLWPIRETKRKCARTFANVTALAADYPELVFACSSAQQYAWVKEQQPAIFARMQKAVVDGNWAPAGGMWVESDANMPGSEALARQFVQGQRFFREEFGVECEEVWLPDSFGYTAAFPQIARLAGARWFLTQKLSWNATNKLPNHTFWWEGLDGTRVFTHFPPVDTYNAEVVGAELAHAVSNFADKGGATRSLMPFGYGDGGGGPTREMLERARRFADLEGAARVQVQSPHDFFTAAEEEYADAPVWSGELYLELHRGTYTSQARTKRGNRRSEHLLRELELWATTAAVRAGVDYPHEALTKAWQTVLLHQFHDILPGSSIGWVHQEAAETYAALRTELESLIAAAVEPLTSGSAAVLNAAPFARAEAVASADGGVVWVEAPALGVGSVVEYSGTPVTVTSEDGATVLDNGVVRVSVDSRGLITSAVDLRTGREALAPGSAGNFLQLHPDHPNQWDAWDIDPHYRRVRSDLTDAVAVEVVGSGPLVGSVRVERRFGSSSVVQVISLAAGSARIDIDNEIDWHEQEKVLKAAFPLDVRAEVSSAEVQFGHVQRPTHNNTSWEAARFEICAHRWVHVGEPGYGHAVVNDSTYGHDVTRTTRPDGGTTTTVRLSLLRAPRFPDPRADQGQHSLRYGLVVGASVADAVEHGYALNLPLRVVGSGSAAAALPPLVEVEGDGVVVEAVKLAEDGSGDVVVRLYESLGGRGSAVVRRGFEAGEPAVVDLLERPLQDPALSPEVSAVEGGVRLALRPFQIATLRFARRG</sequence>
<dbReference type="SMART" id="SM00872">
    <property type="entry name" value="Alpha-mann_mid"/>
    <property type="match status" value="1"/>
</dbReference>
<dbReference type="GO" id="GO:0030246">
    <property type="term" value="F:carbohydrate binding"/>
    <property type="evidence" value="ECO:0007669"/>
    <property type="project" value="InterPro"/>
</dbReference>
<name>A0A420XUG4_9ACTN</name>
<dbReference type="Pfam" id="PF01074">
    <property type="entry name" value="Glyco_hydro_38N"/>
    <property type="match status" value="1"/>
</dbReference>
<dbReference type="InterPro" id="IPR011013">
    <property type="entry name" value="Gal_mutarotase_sf_dom"/>
</dbReference>